<keyword evidence="6" id="KW-0406">Ion transport</keyword>
<evidence type="ECO:0000256" key="2">
    <source>
        <dbReference type="ARBA" id="ARBA00010159"/>
    </source>
</evidence>
<keyword evidence="3" id="KW-0813">Transport</keyword>
<dbReference type="InterPro" id="IPR013099">
    <property type="entry name" value="K_chnl_dom"/>
</dbReference>
<comment type="similarity">
    <text evidence="2">Belongs to the two pore domain potassium channel (TC 1.A.1.7) family.</text>
</comment>
<dbReference type="PANTHER" id="PTHR11003:SF291">
    <property type="entry name" value="IP11374P"/>
    <property type="match status" value="1"/>
</dbReference>
<evidence type="ECO:0000313" key="12">
    <source>
        <dbReference type="EMBL" id="MPA63799.1"/>
    </source>
</evidence>
<evidence type="ECO:0000259" key="11">
    <source>
        <dbReference type="Pfam" id="PF07885"/>
    </source>
</evidence>
<dbReference type="GO" id="GO:0022841">
    <property type="term" value="F:potassium ion leak channel activity"/>
    <property type="evidence" value="ECO:0007669"/>
    <property type="project" value="TreeGrafter"/>
</dbReference>
<feature type="transmembrane region" description="Helical" evidence="10">
    <location>
        <begin position="237"/>
        <end position="258"/>
    </location>
</feature>
<dbReference type="GO" id="GO:0030322">
    <property type="term" value="P:stabilization of membrane potential"/>
    <property type="evidence" value="ECO:0007669"/>
    <property type="project" value="TreeGrafter"/>
</dbReference>
<keyword evidence="4 10" id="KW-0812">Transmembrane</keyword>
<dbReference type="GO" id="GO:0009705">
    <property type="term" value="C:plant-type vacuole membrane"/>
    <property type="evidence" value="ECO:0007669"/>
    <property type="project" value="TreeGrafter"/>
</dbReference>
<dbReference type="SUPFAM" id="SSF81324">
    <property type="entry name" value="Voltage-gated potassium channels"/>
    <property type="match status" value="2"/>
</dbReference>
<dbReference type="PROSITE" id="PS00018">
    <property type="entry name" value="EF_HAND_1"/>
    <property type="match status" value="1"/>
</dbReference>
<accession>A0A5B7B4Q1</accession>
<organism evidence="12">
    <name type="scientific">Davidia involucrata</name>
    <name type="common">Dove tree</name>
    <dbReference type="NCBI Taxonomy" id="16924"/>
    <lineage>
        <taxon>Eukaryota</taxon>
        <taxon>Viridiplantae</taxon>
        <taxon>Streptophyta</taxon>
        <taxon>Embryophyta</taxon>
        <taxon>Tracheophyta</taxon>
        <taxon>Spermatophyta</taxon>
        <taxon>Magnoliopsida</taxon>
        <taxon>eudicotyledons</taxon>
        <taxon>Gunneridae</taxon>
        <taxon>Pentapetalae</taxon>
        <taxon>asterids</taxon>
        <taxon>Cornales</taxon>
        <taxon>Nyssaceae</taxon>
        <taxon>Davidia</taxon>
    </lineage>
</organism>
<dbReference type="FunFam" id="1.10.287.70:FF:000127">
    <property type="entry name" value="Calcium-activated outward-rectifying potassium channel 1"/>
    <property type="match status" value="1"/>
</dbReference>
<feature type="domain" description="Potassium channel" evidence="11">
    <location>
        <begin position="76"/>
        <end position="148"/>
    </location>
</feature>
<feature type="domain" description="Potassium channel" evidence="11">
    <location>
        <begin position="189"/>
        <end position="260"/>
    </location>
</feature>
<evidence type="ECO:0000256" key="10">
    <source>
        <dbReference type="SAM" id="Phobius"/>
    </source>
</evidence>
<dbReference type="InterPro" id="IPR003280">
    <property type="entry name" value="2pore_dom_K_chnl"/>
</dbReference>
<reference evidence="12" key="1">
    <citation type="submission" date="2019-08" db="EMBL/GenBank/DDBJ databases">
        <title>Reference gene set and small RNA set construction with multiple tissues from Davidia involucrata Baill.</title>
        <authorList>
            <person name="Yang H."/>
            <person name="Zhou C."/>
            <person name="Li G."/>
            <person name="Wang J."/>
            <person name="Gao P."/>
            <person name="Wang M."/>
            <person name="Wang R."/>
            <person name="Zhao Y."/>
        </authorList>
    </citation>
    <scope>NUCLEOTIDE SEQUENCE</scope>
    <source>
        <tissue evidence="12">Mixed with DoveR01_LX</tissue>
    </source>
</reference>
<dbReference type="GO" id="GO:0005886">
    <property type="term" value="C:plasma membrane"/>
    <property type="evidence" value="ECO:0007669"/>
    <property type="project" value="TreeGrafter"/>
</dbReference>
<dbReference type="InterPro" id="IPR018247">
    <property type="entry name" value="EF_Hand_1_Ca_BS"/>
</dbReference>
<evidence type="ECO:0000256" key="6">
    <source>
        <dbReference type="ARBA" id="ARBA00023065"/>
    </source>
</evidence>
<keyword evidence="5 10" id="KW-1133">Transmembrane helix</keyword>
<dbReference type="AlphaFoldDB" id="A0A5B7B4Q1"/>
<dbReference type="Gene3D" id="1.10.287.70">
    <property type="match status" value="2"/>
</dbReference>
<feature type="transmembrane region" description="Helical" evidence="10">
    <location>
        <begin position="183"/>
        <end position="204"/>
    </location>
</feature>
<evidence type="ECO:0000256" key="5">
    <source>
        <dbReference type="ARBA" id="ARBA00022989"/>
    </source>
</evidence>
<protein>
    <submittedName>
        <fullName evidence="12">Putative two-pore potassium channel 1 isoform X3</fullName>
    </submittedName>
</protein>
<proteinExistence type="inferred from homology"/>
<keyword evidence="7 10" id="KW-0472">Membrane</keyword>
<evidence type="ECO:0000256" key="4">
    <source>
        <dbReference type="ARBA" id="ARBA00022692"/>
    </source>
</evidence>
<evidence type="ECO:0000256" key="8">
    <source>
        <dbReference type="ARBA" id="ARBA00023303"/>
    </source>
</evidence>
<evidence type="ECO:0000256" key="9">
    <source>
        <dbReference type="SAM" id="MobiDB-lite"/>
    </source>
</evidence>
<sequence length="348" mass="39096">MAQNGAKQHLFSGLIDPKHQSNDQKRRRFRRCQSAPRADAEIKGSSHPHPQSNISGKPHPNFKKLAIYLAVQLGVGTISFYFGRDQIKGKKTDKVLDAIYFCVVTMATVGYGDLVPNSATTKLLACAYVFTGMALVGLTLSEAADYLVEKQEILLFKALHPVQKLGPTETIKEIETNRVRYKCYIVSAFLLILMVVGTIILVTVEKFDLVDAFYCVCTSITTLGYGDKSFTTKWGRVFAIFWILTSTICLAQFFLHVAEFKSEHRQRALVKWVLTRRTTEADLEAADLDHDRVVEAAEFIIFKLKEMGKINQEDISLVMEEFENLDVDHTKTLSASDIKLAQSSQTGR</sequence>
<dbReference type="GO" id="GO:0015271">
    <property type="term" value="F:outward rectifier potassium channel activity"/>
    <property type="evidence" value="ECO:0007669"/>
    <property type="project" value="TreeGrafter"/>
</dbReference>
<name>A0A5B7B4Q1_DAVIN</name>
<gene>
    <name evidence="12" type="ORF">Din_033240</name>
</gene>
<dbReference type="EMBL" id="GHES01033240">
    <property type="protein sequence ID" value="MPA63799.1"/>
    <property type="molecule type" value="Transcribed_RNA"/>
</dbReference>
<keyword evidence="8 12" id="KW-0407">Ion channel</keyword>
<evidence type="ECO:0000256" key="7">
    <source>
        <dbReference type="ARBA" id="ARBA00023136"/>
    </source>
</evidence>
<comment type="subcellular location">
    <subcellularLocation>
        <location evidence="1">Membrane</location>
        <topology evidence="1">Multi-pass membrane protein</topology>
    </subcellularLocation>
</comment>
<evidence type="ECO:0000256" key="1">
    <source>
        <dbReference type="ARBA" id="ARBA00004141"/>
    </source>
</evidence>
<feature type="transmembrane region" description="Helical" evidence="10">
    <location>
        <begin position="95"/>
        <end position="115"/>
    </location>
</feature>
<dbReference type="PRINTS" id="PR01333">
    <property type="entry name" value="2POREKCHANEL"/>
</dbReference>
<feature type="transmembrane region" description="Helical" evidence="10">
    <location>
        <begin position="127"/>
        <end position="148"/>
    </location>
</feature>
<feature type="region of interest" description="Disordered" evidence="9">
    <location>
        <begin position="1"/>
        <end position="58"/>
    </location>
</feature>
<dbReference type="PANTHER" id="PTHR11003">
    <property type="entry name" value="POTASSIUM CHANNEL, SUBFAMILY K"/>
    <property type="match status" value="1"/>
</dbReference>
<dbReference type="Pfam" id="PF07885">
    <property type="entry name" value="Ion_trans_2"/>
    <property type="match status" value="2"/>
</dbReference>
<feature type="transmembrane region" description="Helical" evidence="10">
    <location>
        <begin position="65"/>
        <end position="83"/>
    </location>
</feature>
<evidence type="ECO:0000256" key="3">
    <source>
        <dbReference type="ARBA" id="ARBA00022448"/>
    </source>
</evidence>